<evidence type="ECO:0000256" key="2">
    <source>
        <dbReference type="ARBA" id="ARBA00009836"/>
    </source>
</evidence>
<sequence>MARGGGGGGRGPMTREVQVSKKMSWLLRHGAEKEGLVLGSGGYMSVHDVLQNRNLKSLKVTFAELRSIVESNDKQRFSMIPKSEVPTDLTGAPVTAEASATPIAFEMDNDDASNFLIRANQGHSIKVEEEGLLEPITLDLELPSVVVHGTSHKAWPQIVSCGGLKRMTRNHVHFASGLPAGFEILEGANDTSSEARKEPVISGMRNTSAVLIFIDIKKALEGGLKFWKSANGVILSEGNESGLVPLAYFARVEERKRGVGVLVKDGEVVNELPEALTRGGDGGRRGGRGGRK</sequence>
<organism evidence="7 8">
    <name type="scientific">Venturia nashicola</name>
    <dbReference type="NCBI Taxonomy" id="86259"/>
    <lineage>
        <taxon>Eukaryota</taxon>
        <taxon>Fungi</taxon>
        <taxon>Dikarya</taxon>
        <taxon>Ascomycota</taxon>
        <taxon>Pezizomycotina</taxon>
        <taxon>Dothideomycetes</taxon>
        <taxon>Pleosporomycetidae</taxon>
        <taxon>Venturiales</taxon>
        <taxon>Venturiaceae</taxon>
        <taxon>Venturia</taxon>
    </lineage>
</organism>
<dbReference type="AlphaFoldDB" id="A0A4Z1PA73"/>
<reference evidence="7 8" key="1">
    <citation type="submission" date="2019-04" db="EMBL/GenBank/DDBJ databases">
        <title>High contiguity whole genome sequence and gene annotation resource for two Venturia nashicola isolates.</title>
        <authorList>
            <person name="Prokchorchik M."/>
            <person name="Won K."/>
            <person name="Lee Y."/>
            <person name="Choi E.D."/>
            <person name="Segonzac C."/>
            <person name="Sohn K.H."/>
        </authorList>
    </citation>
    <scope>NUCLEOTIDE SEQUENCE [LARGE SCALE GENOMIC DNA]</scope>
    <source>
        <strain evidence="7 8">PRI2</strain>
    </source>
</reference>
<dbReference type="InterPro" id="IPR042081">
    <property type="entry name" value="RNA_2'-PTrans_C"/>
</dbReference>
<evidence type="ECO:0000313" key="7">
    <source>
        <dbReference type="EMBL" id="TID23999.1"/>
    </source>
</evidence>
<name>A0A4Z1PA73_9PEZI</name>
<dbReference type="EMBL" id="SNSC02000005">
    <property type="protein sequence ID" value="TID23999.1"/>
    <property type="molecule type" value="Genomic_DNA"/>
</dbReference>
<keyword evidence="5" id="KW-0520">NAD</keyword>
<keyword evidence="8" id="KW-1185">Reference proteome</keyword>
<evidence type="ECO:0000256" key="1">
    <source>
        <dbReference type="ARBA" id="ARBA00003343"/>
    </source>
</evidence>
<comment type="caution">
    <text evidence="7">The sequence shown here is derived from an EMBL/GenBank/DDBJ whole genome shotgun (WGS) entry which is preliminary data.</text>
</comment>
<evidence type="ECO:0000313" key="8">
    <source>
        <dbReference type="Proteomes" id="UP000298493"/>
    </source>
</evidence>
<gene>
    <name evidence="7" type="ORF">E6O75_ATG02364</name>
</gene>
<dbReference type="GO" id="GO:0006388">
    <property type="term" value="P:tRNA splicing, via endonucleolytic cleavage and ligation"/>
    <property type="evidence" value="ECO:0007669"/>
    <property type="project" value="TreeGrafter"/>
</dbReference>
<keyword evidence="4 7" id="KW-0808">Transferase</keyword>
<proteinExistence type="inferred from homology"/>
<dbReference type="PANTHER" id="PTHR12684:SF2">
    <property type="entry name" value="TRNA 2'-PHOSPHOTRANSFERASE 1"/>
    <property type="match status" value="1"/>
</dbReference>
<dbReference type="Proteomes" id="UP000298493">
    <property type="component" value="Unassembled WGS sequence"/>
</dbReference>
<evidence type="ECO:0000256" key="5">
    <source>
        <dbReference type="ARBA" id="ARBA00023027"/>
    </source>
</evidence>
<dbReference type="SUPFAM" id="SSF56399">
    <property type="entry name" value="ADP-ribosylation"/>
    <property type="match status" value="1"/>
</dbReference>
<evidence type="ECO:0000256" key="4">
    <source>
        <dbReference type="ARBA" id="ARBA00022679"/>
    </source>
</evidence>
<dbReference type="PANTHER" id="PTHR12684">
    <property type="entry name" value="PUTATIVE PHOSPHOTRANSFERASE"/>
    <property type="match status" value="1"/>
</dbReference>
<dbReference type="OrthoDB" id="419694at2759"/>
<dbReference type="Gene3D" id="3.20.170.30">
    <property type="match status" value="1"/>
</dbReference>
<dbReference type="InterPro" id="IPR002745">
    <property type="entry name" value="Ptrans_KptA/Tpt1"/>
</dbReference>
<evidence type="ECO:0000256" key="6">
    <source>
        <dbReference type="ARBA" id="ARBA00047949"/>
    </source>
</evidence>
<accession>A0A4Z1PA73</accession>
<dbReference type="STRING" id="86259.A0A4Z1PA73"/>
<dbReference type="Gene3D" id="1.10.10.970">
    <property type="entry name" value="RNA 2'-phosphotransferase, Tpt1/KptA family, N-terminal domain"/>
    <property type="match status" value="1"/>
</dbReference>
<protein>
    <recommendedName>
        <fullName evidence="3">2'-phosphotransferase</fullName>
        <ecNumber evidence="3">2.7.1.160</ecNumber>
    </recommendedName>
</protein>
<evidence type="ECO:0000256" key="3">
    <source>
        <dbReference type="ARBA" id="ARBA00012007"/>
    </source>
</evidence>
<dbReference type="GO" id="GO:0000215">
    <property type="term" value="F:tRNA 2'-phosphotransferase activity"/>
    <property type="evidence" value="ECO:0007669"/>
    <property type="project" value="UniProtKB-EC"/>
</dbReference>
<comment type="function">
    <text evidence="1">Catalyzes the last step of tRNA splicing, the transfer of the splice junction 2'-phosphate from ligated tRNA to NAD to produce ADP-ribose 1''-2'' cyclic phosphate.</text>
</comment>
<comment type="catalytic activity">
    <reaction evidence="6">
        <text>2'-phospho-[ligated tRNA] + NAD(+) = mature tRNA + ADP-alpha-D-ribose 1'',2''-cyclic phosphate + nicotinamide</text>
        <dbReference type="Rhea" id="RHEA:23324"/>
        <dbReference type="Rhea" id="RHEA-COMP:11106"/>
        <dbReference type="Rhea" id="RHEA-COMP:11107"/>
        <dbReference type="ChEBI" id="CHEBI:17154"/>
        <dbReference type="ChEBI" id="CHEBI:57540"/>
        <dbReference type="ChEBI" id="CHEBI:76596"/>
        <dbReference type="ChEBI" id="CHEBI:82883"/>
        <dbReference type="ChEBI" id="CHEBI:85027"/>
        <dbReference type="EC" id="2.7.1.160"/>
    </reaction>
</comment>
<dbReference type="EC" id="2.7.1.160" evidence="3"/>
<dbReference type="Pfam" id="PF01885">
    <property type="entry name" value="PTS_2-RNA"/>
    <property type="match status" value="1"/>
</dbReference>
<dbReference type="InterPro" id="IPR042080">
    <property type="entry name" value="RNA_2'-PTrans_N"/>
</dbReference>
<comment type="similarity">
    <text evidence="2">Belongs to the KptA/TPT1 family.</text>
</comment>